<dbReference type="InParanoid" id="A0A2K1IRR7"/>
<evidence type="ECO:0000313" key="2">
    <source>
        <dbReference type="EnsemblPlants" id="Pp3c21_12630V3.1"/>
    </source>
</evidence>
<gene>
    <name evidence="1" type="ORF">PHYPA_026095</name>
</gene>
<accession>A0A2K1IRR7</accession>
<organism evidence="1">
    <name type="scientific">Physcomitrium patens</name>
    <name type="common">Spreading-leaved earth moss</name>
    <name type="synonym">Physcomitrella patens</name>
    <dbReference type="NCBI Taxonomy" id="3218"/>
    <lineage>
        <taxon>Eukaryota</taxon>
        <taxon>Viridiplantae</taxon>
        <taxon>Streptophyta</taxon>
        <taxon>Embryophyta</taxon>
        <taxon>Bryophyta</taxon>
        <taxon>Bryophytina</taxon>
        <taxon>Bryopsida</taxon>
        <taxon>Funariidae</taxon>
        <taxon>Funariales</taxon>
        <taxon>Funariaceae</taxon>
        <taxon>Physcomitrium</taxon>
    </lineage>
</organism>
<dbReference type="EnsemblPlants" id="Pp3c21_12630V3.1">
    <property type="protein sequence ID" value="Pp3c21_12630V3.1"/>
    <property type="gene ID" value="Pp3c21_12630"/>
</dbReference>
<name>A0A2K1IRR7_PHYPA</name>
<dbReference type="EnsemblPlants" id="Pp3c21_12646V3.1">
    <property type="protein sequence ID" value="Pp3c21_12646V3.1"/>
    <property type="gene ID" value="Pp3c21_12646"/>
</dbReference>
<dbReference type="AlphaFoldDB" id="A0A2K1IRR7"/>
<dbReference type="Gramene" id="Pp3c21_12630V3.1">
    <property type="protein sequence ID" value="Pp3c21_12630V3.1"/>
    <property type="gene ID" value="Pp3c21_12630"/>
</dbReference>
<evidence type="ECO:0000313" key="3">
    <source>
        <dbReference type="Proteomes" id="UP000006727"/>
    </source>
</evidence>
<evidence type="ECO:0000313" key="1">
    <source>
        <dbReference type="EMBL" id="PNR31971.1"/>
    </source>
</evidence>
<dbReference type="EMBL" id="ABEU02000021">
    <property type="protein sequence ID" value="PNR31971.1"/>
    <property type="molecule type" value="Genomic_DNA"/>
</dbReference>
<protein>
    <submittedName>
        <fullName evidence="1 2">Uncharacterized protein</fullName>
    </submittedName>
</protein>
<reference evidence="1 3" key="2">
    <citation type="journal article" date="2018" name="Plant J.">
        <title>The Physcomitrella patens chromosome-scale assembly reveals moss genome structure and evolution.</title>
        <authorList>
            <person name="Lang D."/>
            <person name="Ullrich K.K."/>
            <person name="Murat F."/>
            <person name="Fuchs J."/>
            <person name="Jenkins J."/>
            <person name="Haas F.B."/>
            <person name="Piednoel M."/>
            <person name="Gundlach H."/>
            <person name="Van Bel M."/>
            <person name="Meyberg R."/>
            <person name="Vives C."/>
            <person name="Morata J."/>
            <person name="Symeonidi A."/>
            <person name="Hiss M."/>
            <person name="Muchero W."/>
            <person name="Kamisugi Y."/>
            <person name="Saleh O."/>
            <person name="Blanc G."/>
            <person name="Decker E.L."/>
            <person name="van Gessel N."/>
            <person name="Grimwood J."/>
            <person name="Hayes R.D."/>
            <person name="Graham S.W."/>
            <person name="Gunter L.E."/>
            <person name="McDaniel S.F."/>
            <person name="Hoernstein S.N.W."/>
            <person name="Larsson A."/>
            <person name="Li F.W."/>
            <person name="Perroud P.F."/>
            <person name="Phillips J."/>
            <person name="Ranjan P."/>
            <person name="Rokshar D.S."/>
            <person name="Rothfels C.J."/>
            <person name="Schneider L."/>
            <person name="Shu S."/>
            <person name="Stevenson D.W."/>
            <person name="Thummler F."/>
            <person name="Tillich M."/>
            <person name="Villarreal Aguilar J.C."/>
            <person name="Widiez T."/>
            <person name="Wong G.K."/>
            <person name="Wymore A."/>
            <person name="Zhang Y."/>
            <person name="Zimmer A.D."/>
            <person name="Quatrano R.S."/>
            <person name="Mayer K.F.X."/>
            <person name="Goodstein D."/>
            <person name="Casacuberta J.M."/>
            <person name="Vandepoele K."/>
            <person name="Reski R."/>
            <person name="Cuming A.C."/>
            <person name="Tuskan G.A."/>
            <person name="Maumus F."/>
            <person name="Salse J."/>
            <person name="Schmutz J."/>
            <person name="Rensing S.A."/>
        </authorList>
    </citation>
    <scope>NUCLEOTIDE SEQUENCE [LARGE SCALE GENOMIC DNA]</scope>
    <source>
        <strain evidence="2 3">cv. Gransden 2004</strain>
    </source>
</reference>
<keyword evidence="3" id="KW-1185">Reference proteome</keyword>
<proteinExistence type="predicted"/>
<reference evidence="2" key="3">
    <citation type="submission" date="2020-12" db="UniProtKB">
        <authorList>
            <consortium name="EnsemblPlants"/>
        </authorList>
    </citation>
    <scope>IDENTIFICATION</scope>
</reference>
<reference evidence="1 3" key="1">
    <citation type="journal article" date="2008" name="Science">
        <title>The Physcomitrella genome reveals evolutionary insights into the conquest of land by plants.</title>
        <authorList>
            <person name="Rensing S."/>
            <person name="Lang D."/>
            <person name="Zimmer A."/>
            <person name="Terry A."/>
            <person name="Salamov A."/>
            <person name="Shapiro H."/>
            <person name="Nishiyama T."/>
            <person name="Perroud P.-F."/>
            <person name="Lindquist E."/>
            <person name="Kamisugi Y."/>
            <person name="Tanahashi T."/>
            <person name="Sakakibara K."/>
            <person name="Fujita T."/>
            <person name="Oishi K."/>
            <person name="Shin-I T."/>
            <person name="Kuroki Y."/>
            <person name="Toyoda A."/>
            <person name="Suzuki Y."/>
            <person name="Hashimoto A."/>
            <person name="Yamaguchi K."/>
            <person name="Sugano A."/>
            <person name="Kohara Y."/>
            <person name="Fujiyama A."/>
            <person name="Anterola A."/>
            <person name="Aoki S."/>
            <person name="Ashton N."/>
            <person name="Barbazuk W.B."/>
            <person name="Barker E."/>
            <person name="Bennetzen J."/>
            <person name="Bezanilla M."/>
            <person name="Blankenship R."/>
            <person name="Cho S.H."/>
            <person name="Dutcher S."/>
            <person name="Estelle M."/>
            <person name="Fawcett J.A."/>
            <person name="Gundlach H."/>
            <person name="Hanada K."/>
            <person name="Heyl A."/>
            <person name="Hicks K.A."/>
            <person name="Hugh J."/>
            <person name="Lohr M."/>
            <person name="Mayer K."/>
            <person name="Melkozernov A."/>
            <person name="Murata T."/>
            <person name="Nelson D."/>
            <person name="Pils B."/>
            <person name="Prigge M."/>
            <person name="Reiss B."/>
            <person name="Renner T."/>
            <person name="Rombauts S."/>
            <person name="Rushton P."/>
            <person name="Sanderfoot A."/>
            <person name="Schween G."/>
            <person name="Shiu S.-H."/>
            <person name="Stueber K."/>
            <person name="Theodoulou F.L."/>
            <person name="Tu H."/>
            <person name="Van de Peer Y."/>
            <person name="Verrier P.J."/>
            <person name="Waters E."/>
            <person name="Wood A."/>
            <person name="Yang L."/>
            <person name="Cove D."/>
            <person name="Cuming A."/>
            <person name="Hasebe M."/>
            <person name="Lucas S."/>
            <person name="Mishler D.B."/>
            <person name="Reski R."/>
            <person name="Grigoriev I."/>
            <person name="Quatrano R.S."/>
            <person name="Boore J.L."/>
        </authorList>
    </citation>
    <scope>NUCLEOTIDE SEQUENCE [LARGE SCALE GENOMIC DNA]</scope>
    <source>
        <strain evidence="2 3">cv. Gransden 2004</strain>
    </source>
</reference>
<sequence>MEARELLVTITFVFLQHNPFLLLIAGTPIGTTRCYPVGYHCYLISNGLHLVARSDDCSRSASEIKTLKVSSVLLLHLANTYRSLSFYGMLQPTLLPGCL</sequence>
<dbReference type="Proteomes" id="UP000006727">
    <property type="component" value="Chromosome 21"/>
</dbReference>
<dbReference type="Gramene" id="Pp3c21_12646V3.1">
    <property type="protein sequence ID" value="Pp3c21_12646V3.1"/>
    <property type="gene ID" value="Pp3c21_12646"/>
</dbReference>